<feature type="domain" description="Dihydroxy-acid/6-phosphogluconate dehydratase C-terminal" evidence="1">
    <location>
        <begin position="21"/>
        <end position="71"/>
    </location>
</feature>
<dbReference type="Gene3D" id="3.50.30.80">
    <property type="entry name" value="IlvD/EDD C-terminal domain-like"/>
    <property type="match status" value="1"/>
</dbReference>
<evidence type="ECO:0000313" key="3">
    <source>
        <dbReference type="Proteomes" id="UP000294814"/>
    </source>
</evidence>
<dbReference type="SUPFAM" id="SSF52016">
    <property type="entry name" value="LeuD/IlvD-like"/>
    <property type="match status" value="1"/>
</dbReference>
<keyword evidence="3" id="KW-1185">Reference proteome</keyword>
<dbReference type="Proteomes" id="UP000294814">
    <property type="component" value="Unassembled WGS sequence"/>
</dbReference>
<comment type="caution">
    <text evidence="2">The sequence shown here is derived from an EMBL/GenBank/DDBJ whole genome shotgun (WGS) entry which is preliminary data.</text>
</comment>
<proteinExistence type="predicted"/>
<protein>
    <recommendedName>
        <fullName evidence="1">Dihydroxy-acid/6-phosphogluconate dehydratase C-terminal domain-containing protein</fullName>
    </recommendedName>
</protein>
<sequence>MLYKDENSNIAIKVLILLYIEGGLIALVENNDQIEIDALNNTFNLNVSSEVIEERRRRWIIPQAKVQSLKDVRQMRHITKLFNLLFRVRYNLFVQR</sequence>
<dbReference type="InterPro" id="IPR042096">
    <property type="entry name" value="Dihydro-acid_dehy_C"/>
</dbReference>
<evidence type="ECO:0000259" key="1">
    <source>
        <dbReference type="Pfam" id="PF24877"/>
    </source>
</evidence>
<dbReference type="Pfam" id="PF24877">
    <property type="entry name" value="ILV_EDD_C"/>
    <property type="match status" value="1"/>
</dbReference>
<organism evidence="2 3">
    <name type="scientific">Flavobacterium rhamnosiphilum</name>
    <dbReference type="NCBI Taxonomy" id="2541724"/>
    <lineage>
        <taxon>Bacteria</taxon>
        <taxon>Pseudomonadati</taxon>
        <taxon>Bacteroidota</taxon>
        <taxon>Flavobacteriia</taxon>
        <taxon>Flavobacteriales</taxon>
        <taxon>Flavobacteriaceae</taxon>
        <taxon>Flavobacterium</taxon>
    </lineage>
</organism>
<evidence type="ECO:0000313" key="2">
    <source>
        <dbReference type="EMBL" id="TDE44529.1"/>
    </source>
</evidence>
<name>A0A4R5F9F5_9FLAO</name>
<dbReference type="EMBL" id="SMLG01000005">
    <property type="protein sequence ID" value="TDE44529.1"/>
    <property type="molecule type" value="Genomic_DNA"/>
</dbReference>
<dbReference type="AlphaFoldDB" id="A0A4R5F9F5"/>
<reference evidence="2 3" key="1">
    <citation type="submission" date="2019-03" db="EMBL/GenBank/DDBJ databases">
        <title>Novel species of Flavobacterium.</title>
        <authorList>
            <person name="Liu Q."/>
            <person name="Xin Y.-H."/>
        </authorList>
    </citation>
    <scope>NUCLEOTIDE SEQUENCE [LARGE SCALE GENOMIC DNA]</scope>
    <source>
        <strain evidence="2 3">LB3P52</strain>
    </source>
</reference>
<accession>A0A4R5F9F5</accession>
<gene>
    <name evidence="2" type="ORF">E0I26_08960</name>
</gene>
<dbReference type="InterPro" id="IPR056740">
    <property type="entry name" value="ILV_EDD_C"/>
</dbReference>